<name>A0ABT7DBW6_9ACTN</name>
<keyword evidence="2" id="KW-1185">Reference proteome</keyword>
<evidence type="ECO:0000313" key="1">
    <source>
        <dbReference type="EMBL" id="MDJ1643053.1"/>
    </source>
</evidence>
<gene>
    <name evidence="1" type="ORF">P5W92_21955</name>
</gene>
<dbReference type="Proteomes" id="UP001237194">
    <property type="component" value="Unassembled WGS sequence"/>
</dbReference>
<comment type="caution">
    <text evidence="1">The sequence shown here is derived from an EMBL/GenBank/DDBJ whole genome shotgun (WGS) entry which is preliminary data.</text>
</comment>
<reference evidence="1 2" key="1">
    <citation type="submission" date="2023-04" db="EMBL/GenBank/DDBJ databases">
        <title>A novel species of the genus Streptomyces: Streptomyces pakalii sp. nov. isolated from a Mexican soil jungle.</title>
        <authorList>
            <person name="Chavez-Hernandez M.A."/>
            <person name="Ortiz-Alvarez J."/>
            <person name="Villa-Tanaca L."/>
            <person name="Hernandez-Rodriguez C."/>
        </authorList>
    </citation>
    <scope>NUCLEOTIDE SEQUENCE [LARGE SCALE GENOMIC DNA]</scope>
    <source>
        <strain evidence="1 2">ENCB-J15</strain>
    </source>
</reference>
<accession>A0ABT7DBW6</accession>
<dbReference type="EMBL" id="JARWAF010000010">
    <property type="protein sequence ID" value="MDJ1643053.1"/>
    <property type="molecule type" value="Genomic_DNA"/>
</dbReference>
<protein>
    <submittedName>
        <fullName evidence="1">Uncharacterized protein</fullName>
    </submittedName>
</protein>
<sequence>MSRLVAITAKLVEGIVDGRGQRADGREGTEAVDLARARDPGTRARDEFLGEDFTELACLDLCGIRIAEDVQFRLRTVKGQERLMLVKNAEIR</sequence>
<evidence type="ECO:0000313" key="2">
    <source>
        <dbReference type="Proteomes" id="UP001237194"/>
    </source>
</evidence>
<organism evidence="1 2">
    <name type="scientific">Streptomyces pakalii</name>
    <dbReference type="NCBI Taxonomy" id="3036494"/>
    <lineage>
        <taxon>Bacteria</taxon>
        <taxon>Bacillati</taxon>
        <taxon>Actinomycetota</taxon>
        <taxon>Actinomycetes</taxon>
        <taxon>Kitasatosporales</taxon>
        <taxon>Streptomycetaceae</taxon>
        <taxon>Streptomyces</taxon>
    </lineage>
</organism>
<proteinExistence type="predicted"/>
<dbReference type="RefSeq" id="WP_283897254.1">
    <property type="nucleotide sequence ID" value="NZ_JARWAF010000010.1"/>
</dbReference>